<name>A0A5B7GIY8_PORTR</name>
<proteinExistence type="predicted"/>
<feature type="region of interest" description="Disordered" evidence="2">
    <location>
        <begin position="1"/>
        <end position="24"/>
    </location>
</feature>
<organism evidence="3 4">
    <name type="scientific">Portunus trituberculatus</name>
    <name type="common">Swimming crab</name>
    <name type="synonym">Neptunus trituberculatus</name>
    <dbReference type="NCBI Taxonomy" id="210409"/>
    <lineage>
        <taxon>Eukaryota</taxon>
        <taxon>Metazoa</taxon>
        <taxon>Ecdysozoa</taxon>
        <taxon>Arthropoda</taxon>
        <taxon>Crustacea</taxon>
        <taxon>Multicrustacea</taxon>
        <taxon>Malacostraca</taxon>
        <taxon>Eumalacostraca</taxon>
        <taxon>Eucarida</taxon>
        <taxon>Decapoda</taxon>
        <taxon>Pleocyemata</taxon>
        <taxon>Brachyura</taxon>
        <taxon>Eubrachyura</taxon>
        <taxon>Portunoidea</taxon>
        <taxon>Portunidae</taxon>
        <taxon>Portuninae</taxon>
        <taxon>Portunus</taxon>
    </lineage>
</organism>
<dbReference type="GO" id="GO:0005634">
    <property type="term" value="C:nucleus"/>
    <property type="evidence" value="ECO:0007669"/>
    <property type="project" value="UniProtKB-SubCell"/>
</dbReference>
<reference evidence="3 4" key="1">
    <citation type="submission" date="2019-05" db="EMBL/GenBank/DDBJ databases">
        <title>Another draft genome of Portunus trituberculatus and its Hox gene families provides insights of decapod evolution.</title>
        <authorList>
            <person name="Jeong J.-H."/>
            <person name="Song I."/>
            <person name="Kim S."/>
            <person name="Choi T."/>
            <person name="Kim D."/>
            <person name="Ryu S."/>
            <person name="Kim W."/>
        </authorList>
    </citation>
    <scope>NUCLEOTIDE SEQUENCE [LARGE SCALE GENOMIC DNA]</scope>
    <source>
        <tissue evidence="3">Muscle</tissue>
    </source>
</reference>
<dbReference type="InterPro" id="IPR009057">
    <property type="entry name" value="Homeodomain-like_sf"/>
</dbReference>
<evidence type="ECO:0000256" key="1">
    <source>
        <dbReference type="ARBA" id="ARBA00004123"/>
    </source>
</evidence>
<comment type="subcellular location">
    <subcellularLocation>
        <location evidence="1">Nucleus</location>
    </subcellularLocation>
</comment>
<dbReference type="EMBL" id="VSRR010014871">
    <property type="protein sequence ID" value="MPC57546.1"/>
    <property type="molecule type" value="Genomic_DNA"/>
</dbReference>
<keyword evidence="4" id="KW-1185">Reference proteome</keyword>
<protein>
    <recommendedName>
        <fullName evidence="5">HTH psq-type domain-containing protein</fullName>
    </recommendedName>
</protein>
<evidence type="ECO:0008006" key="5">
    <source>
        <dbReference type="Google" id="ProtNLM"/>
    </source>
</evidence>
<gene>
    <name evidence="3" type="ORF">E2C01_051529</name>
</gene>
<evidence type="ECO:0000313" key="3">
    <source>
        <dbReference type="EMBL" id="MPC57546.1"/>
    </source>
</evidence>
<dbReference type="AlphaFoldDB" id="A0A5B7GIY8"/>
<evidence type="ECO:0000256" key="2">
    <source>
        <dbReference type="SAM" id="MobiDB-lite"/>
    </source>
</evidence>
<accession>A0A5B7GIY8</accession>
<dbReference type="Proteomes" id="UP000324222">
    <property type="component" value="Unassembled WGS sequence"/>
</dbReference>
<evidence type="ECO:0000313" key="4">
    <source>
        <dbReference type="Proteomes" id="UP000324222"/>
    </source>
</evidence>
<dbReference type="SUPFAM" id="SSF46689">
    <property type="entry name" value="Homeodomain-like"/>
    <property type="match status" value="1"/>
</dbReference>
<sequence>MATKHPSASPAGSDMPKRARKTHTLEERLEVLDRAEKGQRNSVIQTALGMNEATVKCIKCNAMKIRESARRFFSKKNKRKNSNR</sequence>
<comment type="caution">
    <text evidence="3">The sequence shown here is derived from an EMBL/GenBank/DDBJ whole genome shotgun (WGS) entry which is preliminary data.</text>
</comment>